<dbReference type="Gene3D" id="3.40.309.10">
    <property type="entry name" value="Aldehyde Dehydrogenase, Chain A, domain 2"/>
    <property type="match status" value="1"/>
</dbReference>
<keyword evidence="2" id="KW-0560">Oxidoreductase</keyword>
<gene>
    <name evidence="4" type="ORF">ACFSQZ_13525</name>
</gene>
<name>A0ABW5E948_9BACT</name>
<evidence type="ECO:0000256" key="1">
    <source>
        <dbReference type="ARBA" id="ARBA00009986"/>
    </source>
</evidence>
<protein>
    <submittedName>
        <fullName evidence="4">Aldehyde dehydrogenase family protein</fullName>
    </submittedName>
</protein>
<dbReference type="InterPro" id="IPR016163">
    <property type="entry name" value="Ald_DH_C"/>
</dbReference>
<keyword evidence="5" id="KW-1185">Reference proteome</keyword>
<reference evidence="5" key="1">
    <citation type="journal article" date="2019" name="Int. J. Syst. Evol. Microbiol.">
        <title>The Global Catalogue of Microorganisms (GCM) 10K type strain sequencing project: providing services to taxonomists for standard genome sequencing and annotation.</title>
        <authorList>
            <consortium name="The Broad Institute Genomics Platform"/>
            <consortium name="The Broad Institute Genome Sequencing Center for Infectious Disease"/>
            <person name="Wu L."/>
            <person name="Ma J."/>
        </authorList>
    </citation>
    <scope>NUCLEOTIDE SEQUENCE [LARGE SCALE GENOMIC DNA]</scope>
    <source>
        <strain evidence="5">JCM 16545</strain>
    </source>
</reference>
<evidence type="ECO:0000313" key="5">
    <source>
        <dbReference type="Proteomes" id="UP001597297"/>
    </source>
</evidence>
<dbReference type="PANTHER" id="PTHR42991:SF1">
    <property type="entry name" value="ALDEHYDE DEHYDROGENASE"/>
    <property type="match status" value="1"/>
</dbReference>
<dbReference type="EMBL" id="JBHUJC010000042">
    <property type="protein sequence ID" value="MFD2277495.1"/>
    <property type="molecule type" value="Genomic_DNA"/>
</dbReference>
<dbReference type="RefSeq" id="WP_377093441.1">
    <property type="nucleotide sequence ID" value="NZ_JBHSJM010000001.1"/>
</dbReference>
<dbReference type="SUPFAM" id="SSF53720">
    <property type="entry name" value="ALDH-like"/>
    <property type="match status" value="1"/>
</dbReference>
<accession>A0ABW5E948</accession>
<dbReference type="InterPro" id="IPR016161">
    <property type="entry name" value="Ald_DH/histidinol_DH"/>
</dbReference>
<dbReference type="PANTHER" id="PTHR42991">
    <property type="entry name" value="ALDEHYDE DEHYDROGENASE"/>
    <property type="match status" value="1"/>
</dbReference>
<dbReference type="Gene3D" id="3.40.605.10">
    <property type="entry name" value="Aldehyde Dehydrogenase, Chain A, domain 1"/>
    <property type="match status" value="1"/>
</dbReference>
<dbReference type="InterPro" id="IPR016162">
    <property type="entry name" value="Ald_DH_N"/>
</dbReference>
<dbReference type="InterPro" id="IPR051020">
    <property type="entry name" value="ALDH-related_metabolic_enz"/>
</dbReference>
<comment type="caution">
    <text evidence="4">The sequence shown here is derived from an EMBL/GenBank/DDBJ whole genome shotgun (WGS) entry which is preliminary data.</text>
</comment>
<dbReference type="InterPro" id="IPR015590">
    <property type="entry name" value="Aldehyde_DH_dom"/>
</dbReference>
<organism evidence="4 5">
    <name type="scientific">Rubritalea spongiae</name>
    <dbReference type="NCBI Taxonomy" id="430797"/>
    <lineage>
        <taxon>Bacteria</taxon>
        <taxon>Pseudomonadati</taxon>
        <taxon>Verrucomicrobiota</taxon>
        <taxon>Verrucomicrobiia</taxon>
        <taxon>Verrucomicrobiales</taxon>
        <taxon>Rubritaleaceae</taxon>
        <taxon>Rubritalea</taxon>
    </lineage>
</organism>
<comment type="similarity">
    <text evidence="1">Belongs to the aldehyde dehydrogenase family.</text>
</comment>
<evidence type="ECO:0000256" key="2">
    <source>
        <dbReference type="ARBA" id="ARBA00023002"/>
    </source>
</evidence>
<sequence>MSTLKVYSAYQQERMAELPLQNEAELESALSTARQLADDRSKWLPAWERHAILTKAADLVEEHRNSLAQKAAKEGGKPLTDSLVEVNRAIEGIKLSAEAIKTLTSAPVPMGHTPASDHRIAHSSREPIGVVFAISAFNHPLNLVVHQVATAIAAGCPVIVKPASSTPLSCLAFRDILIDAGLPSEWCHVAICKAAVAEKFATDPRVNFLTFIGSANVGWALRSKLAAGTRCALEHGGVAPAIIEADANLDKVIPALTKGGFYHAGQVCVSVQRVYVQQSILYKVAELLKEAAKKLSVGDPLHKDTDVGPLISSTEVGRIHEWIEEAVEQGASLLCGGKILSETTYAPTILLSPNKKSKVSTEEIFGPVLCLYGYETLKEAIAESNSLEFAFQSSIFTQDIDQAMQAATQLDSTAVMINDHTAFRVDWMPFGGRKNSGLGLGGIQQTIHDMTEEKMIVINYAQ</sequence>
<dbReference type="Proteomes" id="UP001597297">
    <property type="component" value="Unassembled WGS sequence"/>
</dbReference>
<dbReference type="Pfam" id="PF00171">
    <property type="entry name" value="Aldedh"/>
    <property type="match status" value="1"/>
</dbReference>
<proteinExistence type="inferred from homology"/>
<feature type="domain" description="Aldehyde dehydrogenase" evidence="3">
    <location>
        <begin position="3"/>
        <end position="456"/>
    </location>
</feature>
<evidence type="ECO:0000259" key="3">
    <source>
        <dbReference type="Pfam" id="PF00171"/>
    </source>
</evidence>
<evidence type="ECO:0000313" key="4">
    <source>
        <dbReference type="EMBL" id="MFD2277495.1"/>
    </source>
</evidence>